<feature type="transmembrane region" description="Helical" evidence="18">
    <location>
        <begin position="379"/>
        <end position="404"/>
    </location>
</feature>
<evidence type="ECO:0000256" key="14">
    <source>
        <dbReference type="ARBA" id="ARBA00023128"/>
    </source>
</evidence>
<dbReference type="AlphaFoldDB" id="A0A8A6C466"/>
<evidence type="ECO:0000256" key="3">
    <source>
        <dbReference type="ARBA" id="ARBA00012944"/>
    </source>
</evidence>
<keyword evidence="6" id="KW-0679">Respiratory chain</keyword>
<evidence type="ECO:0000259" key="20">
    <source>
        <dbReference type="Pfam" id="PF06455"/>
    </source>
</evidence>
<dbReference type="Pfam" id="PF00361">
    <property type="entry name" value="Proton_antipo_M"/>
    <property type="match status" value="1"/>
</dbReference>
<evidence type="ECO:0000313" key="21">
    <source>
        <dbReference type="EMBL" id="QTH79154.1"/>
    </source>
</evidence>
<accession>A0A8A6C466</accession>
<keyword evidence="8" id="KW-0999">Mitochondrion inner membrane</keyword>
<reference evidence="21" key="1">
    <citation type="submission" date="2021-02" db="EMBL/GenBank/DDBJ databases">
        <title>The mitochondrial genome of Neostromboceros nipponicus.</title>
        <authorList>
            <person name="Niu G."/>
        </authorList>
    </citation>
    <scope>NUCLEOTIDE SEQUENCE</scope>
</reference>
<evidence type="ECO:0000256" key="13">
    <source>
        <dbReference type="ARBA" id="ARBA00023075"/>
    </source>
</evidence>
<dbReference type="CTD" id="4540"/>
<keyword evidence="12" id="KW-0520">NAD</keyword>
<comment type="catalytic activity">
    <reaction evidence="17">
        <text>a ubiquinone + NADH + 5 H(+)(in) = a ubiquinol + NAD(+) + 4 H(+)(out)</text>
        <dbReference type="Rhea" id="RHEA:29091"/>
        <dbReference type="Rhea" id="RHEA-COMP:9565"/>
        <dbReference type="Rhea" id="RHEA-COMP:9566"/>
        <dbReference type="ChEBI" id="CHEBI:15378"/>
        <dbReference type="ChEBI" id="CHEBI:16389"/>
        <dbReference type="ChEBI" id="CHEBI:17976"/>
        <dbReference type="ChEBI" id="CHEBI:57540"/>
        <dbReference type="ChEBI" id="CHEBI:57945"/>
        <dbReference type="EC" id="7.1.1.2"/>
    </reaction>
</comment>
<feature type="transmembrane region" description="Helical" evidence="18">
    <location>
        <begin position="487"/>
        <end position="506"/>
    </location>
</feature>
<dbReference type="EC" id="7.1.1.2" evidence="3"/>
<dbReference type="InterPro" id="IPR001750">
    <property type="entry name" value="ND/Mrp_TM"/>
</dbReference>
<evidence type="ECO:0000256" key="16">
    <source>
        <dbReference type="ARBA" id="ARBA00031027"/>
    </source>
</evidence>
<geneLocation type="mitochondrion" evidence="21"/>
<evidence type="ECO:0000256" key="17">
    <source>
        <dbReference type="ARBA" id="ARBA00049551"/>
    </source>
</evidence>
<feature type="transmembrane region" description="Helical" evidence="18">
    <location>
        <begin position="111"/>
        <end position="130"/>
    </location>
</feature>
<comment type="subcellular location">
    <subcellularLocation>
        <location evidence="2">Mitochondrion inner membrane</location>
        <topology evidence="2">Multi-pass membrane protein</topology>
    </subcellularLocation>
</comment>
<feature type="transmembrane region" description="Helical" evidence="18">
    <location>
        <begin position="425"/>
        <end position="446"/>
    </location>
</feature>
<keyword evidence="5" id="KW-0813">Transport</keyword>
<dbReference type="PANTHER" id="PTHR42829">
    <property type="entry name" value="NADH-UBIQUINONE OXIDOREDUCTASE CHAIN 5"/>
    <property type="match status" value="1"/>
</dbReference>
<evidence type="ECO:0000256" key="1">
    <source>
        <dbReference type="ARBA" id="ARBA00003257"/>
    </source>
</evidence>
<feature type="transmembrane region" description="Helical" evidence="18">
    <location>
        <begin position="86"/>
        <end position="105"/>
    </location>
</feature>
<feature type="transmembrane region" description="Helical" evidence="18">
    <location>
        <begin position="49"/>
        <end position="74"/>
    </location>
</feature>
<keyword evidence="15 18" id="KW-0472">Membrane</keyword>
<feature type="domain" description="NADH:quinone oxidoreductase/Mrp antiporter transmembrane" evidence="19">
    <location>
        <begin position="106"/>
        <end position="391"/>
    </location>
</feature>
<evidence type="ECO:0000256" key="11">
    <source>
        <dbReference type="ARBA" id="ARBA00022989"/>
    </source>
</evidence>
<keyword evidence="14 21" id="KW-0496">Mitochondrion</keyword>
<keyword evidence="11 18" id="KW-1133">Transmembrane helix</keyword>
<dbReference type="PANTHER" id="PTHR42829:SF2">
    <property type="entry name" value="NADH-UBIQUINONE OXIDOREDUCTASE CHAIN 5"/>
    <property type="match status" value="1"/>
</dbReference>
<feature type="domain" description="NADH dehydrogenase subunit 5 C-terminal" evidence="20">
    <location>
        <begin position="394"/>
        <end position="572"/>
    </location>
</feature>
<dbReference type="PRINTS" id="PR01434">
    <property type="entry name" value="NADHDHGNASE5"/>
</dbReference>
<feature type="transmembrane region" description="Helical" evidence="18">
    <location>
        <begin position="554"/>
        <end position="574"/>
    </location>
</feature>
<dbReference type="GeneID" id="69240046"/>
<dbReference type="InterPro" id="IPR010934">
    <property type="entry name" value="NADH_DH_su5_C"/>
</dbReference>
<feature type="transmembrane region" description="Helical" evidence="18">
    <location>
        <begin position="297"/>
        <end position="319"/>
    </location>
</feature>
<keyword evidence="7 18" id="KW-0812">Transmembrane</keyword>
<sequence length="575" mass="67314">MYLDICLIMMLILMSLSLMSMFLGMYFMLNNMMYFIEYNILSLNSLSVVMTLFFDWMSLIFLGVVMFISSFVIFYSKFYLMNDLNLNRFISLVLMFIMSMILLIISPNLVSILLGWDGLGLVSYCLILYYQNMKSFNAGMLTILSNRLSDILLLLSIAWMLNYGSWNFIFFKDFMFKNNEMIYIMIMLIIASFVKSAQIPFSAWLPAAMAAPTPVSSLVHSSTLVTAGVYLLIRFSNLFILNNNLNFWFLMISVLTMFMSGLNANLENDLKKIIAYSTLSQLGLMMSILFLGFSDLAFFHLLTHALFKSILFMCAGCYIHNLNSFQDIRLMGSLNIQMPFVSVCFFFANLSLCGFPFLAGFYSKDLILEVFFMMDYNLFILLMMVVSTLLTVSYSFRLMFNMFFMSNNFFTLNFSLENWSMDKSLMGLMMMVVFGGSLLSWLIFPIPLMINLFLYMKIMPLILIFIGMLLGYYFYLNSFKMKKMNNYLFFMMNFFFTLWFLSIISVKSMIKYLMKFIMVLSLSMDKGWTEYLLGQNLFKILVLNSSLMDLMMFYMNKMLNLMIIFLIILMIYFYY</sequence>
<feature type="transmembrane region" description="Helical" evidence="18">
    <location>
        <begin position="151"/>
        <end position="169"/>
    </location>
</feature>
<comment type="function">
    <text evidence="1">Core subunit of the mitochondrial membrane respiratory chain NADH dehydrogenase (Complex I) that is believed to belong to the minimal assembly required for catalysis. Complex I functions in the transfer of electrons from NADH to the respiratory chain. The immediate electron acceptor for the enzyme is believed to be ubiquinone.</text>
</comment>
<feature type="transmembrane region" description="Helical" evidence="18">
    <location>
        <begin position="181"/>
        <end position="205"/>
    </location>
</feature>
<dbReference type="RefSeq" id="YP_010241217.1">
    <property type="nucleotide sequence ID" value="NC_059910.1"/>
</dbReference>
<dbReference type="GO" id="GO:0008137">
    <property type="term" value="F:NADH dehydrogenase (ubiquinone) activity"/>
    <property type="evidence" value="ECO:0007669"/>
    <property type="project" value="UniProtKB-EC"/>
</dbReference>
<gene>
    <name evidence="21" type="primary">ND5</name>
</gene>
<evidence type="ECO:0000256" key="2">
    <source>
        <dbReference type="ARBA" id="ARBA00004448"/>
    </source>
</evidence>
<evidence type="ECO:0000256" key="9">
    <source>
        <dbReference type="ARBA" id="ARBA00022967"/>
    </source>
</evidence>
<feature type="transmembrane region" description="Helical" evidence="18">
    <location>
        <begin position="7"/>
        <end position="29"/>
    </location>
</feature>
<evidence type="ECO:0000256" key="10">
    <source>
        <dbReference type="ARBA" id="ARBA00022982"/>
    </source>
</evidence>
<evidence type="ECO:0000256" key="18">
    <source>
        <dbReference type="SAM" id="Phobius"/>
    </source>
</evidence>
<dbReference type="GO" id="GO:0005743">
    <property type="term" value="C:mitochondrial inner membrane"/>
    <property type="evidence" value="ECO:0007669"/>
    <property type="project" value="UniProtKB-SubCell"/>
</dbReference>
<dbReference type="Pfam" id="PF06455">
    <property type="entry name" value="NADH5_C"/>
    <property type="match status" value="1"/>
</dbReference>
<protein>
    <recommendedName>
        <fullName evidence="4">NADH-ubiquinone oxidoreductase chain 5</fullName>
        <ecNumber evidence="3">7.1.1.2</ecNumber>
    </recommendedName>
    <alternativeName>
        <fullName evidence="16">NADH dehydrogenase subunit 5</fullName>
    </alternativeName>
</protein>
<name>A0A8A6C466_9HYME</name>
<organism evidence="21">
    <name type="scientific">Neostromboceros nipponicus</name>
    <dbReference type="NCBI Taxonomy" id="2805799"/>
    <lineage>
        <taxon>Eukaryota</taxon>
        <taxon>Metazoa</taxon>
        <taxon>Ecdysozoa</taxon>
        <taxon>Arthropoda</taxon>
        <taxon>Hexapoda</taxon>
        <taxon>Insecta</taxon>
        <taxon>Pterygota</taxon>
        <taxon>Neoptera</taxon>
        <taxon>Endopterygota</taxon>
        <taxon>Hymenoptera</taxon>
        <taxon>Tenthredinoidea</taxon>
        <taxon>Tenthredinidae</taxon>
        <taxon>Selandriinae</taxon>
        <taxon>Neostromboceros</taxon>
    </lineage>
</organism>
<evidence type="ECO:0000256" key="12">
    <source>
        <dbReference type="ARBA" id="ARBA00023027"/>
    </source>
</evidence>
<evidence type="ECO:0000256" key="5">
    <source>
        <dbReference type="ARBA" id="ARBA00022448"/>
    </source>
</evidence>
<dbReference type="InterPro" id="IPR003945">
    <property type="entry name" value="NU5C-like"/>
</dbReference>
<proteinExistence type="predicted"/>
<evidence type="ECO:0000256" key="7">
    <source>
        <dbReference type="ARBA" id="ARBA00022692"/>
    </source>
</evidence>
<evidence type="ECO:0000259" key="19">
    <source>
        <dbReference type="Pfam" id="PF00361"/>
    </source>
</evidence>
<dbReference type="GO" id="GO:0042773">
    <property type="term" value="P:ATP synthesis coupled electron transport"/>
    <property type="evidence" value="ECO:0007669"/>
    <property type="project" value="InterPro"/>
</dbReference>
<evidence type="ECO:0000256" key="6">
    <source>
        <dbReference type="ARBA" id="ARBA00022660"/>
    </source>
</evidence>
<evidence type="ECO:0000256" key="8">
    <source>
        <dbReference type="ARBA" id="ARBA00022792"/>
    </source>
</evidence>
<dbReference type="GO" id="GO:0003954">
    <property type="term" value="F:NADH dehydrogenase activity"/>
    <property type="evidence" value="ECO:0007669"/>
    <property type="project" value="TreeGrafter"/>
</dbReference>
<dbReference type="EMBL" id="MW632127">
    <property type="protein sequence ID" value="QTH79154.1"/>
    <property type="molecule type" value="Genomic_DNA"/>
</dbReference>
<feature type="transmembrane region" description="Helical" evidence="18">
    <location>
        <begin position="452"/>
        <end position="475"/>
    </location>
</feature>
<feature type="transmembrane region" description="Helical" evidence="18">
    <location>
        <begin position="273"/>
        <end position="291"/>
    </location>
</feature>
<keyword evidence="9" id="KW-1278">Translocase</keyword>
<dbReference type="GO" id="GO:0015990">
    <property type="term" value="P:electron transport coupled proton transport"/>
    <property type="evidence" value="ECO:0007669"/>
    <property type="project" value="TreeGrafter"/>
</dbReference>
<feature type="transmembrane region" description="Helical" evidence="18">
    <location>
        <begin position="340"/>
        <end position="359"/>
    </location>
</feature>
<keyword evidence="13" id="KW-0830">Ubiquinone</keyword>
<feature type="transmembrane region" description="Helical" evidence="18">
    <location>
        <begin position="247"/>
        <end position="266"/>
    </location>
</feature>
<keyword evidence="10" id="KW-0249">Electron transport</keyword>
<evidence type="ECO:0000256" key="15">
    <source>
        <dbReference type="ARBA" id="ARBA00023136"/>
    </source>
</evidence>
<feature type="transmembrane region" description="Helical" evidence="18">
    <location>
        <begin position="217"/>
        <end position="241"/>
    </location>
</feature>
<evidence type="ECO:0000256" key="4">
    <source>
        <dbReference type="ARBA" id="ARBA00021096"/>
    </source>
</evidence>